<dbReference type="EMBL" id="VSSS01000029">
    <property type="protein sequence ID" value="TYL94269.1"/>
    <property type="molecule type" value="Genomic_DNA"/>
</dbReference>
<name>A0A5D3KH36_9BRAD</name>
<feature type="region of interest" description="Disordered" evidence="1">
    <location>
        <begin position="1"/>
        <end position="20"/>
    </location>
</feature>
<keyword evidence="3" id="KW-1185">Reference proteome</keyword>
<proteinExistence type="predicted"/>
<reference evidence="2 3" key="1">
    <citation type="submission" date="2019-08" db="EMBL/GenBank/DDBJ databases">
        <title>Bradyrhizobium hipponensis sp. nov., a rhizobium isolated from a Lupinus angustifolius root nodule in Tunisia.</title>
        <authorList>
            <person name="Off K."/>
            <person name="Rejili M."/>
            <person name="Mars M."/>
            <person name="Brachmann A."/>
            <person name="Marin M."/>
        </authorList>
    </citation>
    <scope>NUCLEOTIDE SEQUENCE [LARGE SCALE GENOMIC DNA]</scope>
    <source>
        <strain evidence="2 3">CTAW71</strain>
    </source>
</reference>
<dbReference type="AlphaFoldDB" id="A0A5D3KH36"/>
<dbReference type="OrthoDB" id="8245757at2"/>
<comment type="caution">
    <text evidence="2">The sequence shown here is derived from an EMBL/GenBank/DDBJ whole genome shotgun (WGS) entry which is preliminary data.</text>
</comment>
<protein>
    <submittedName>
        <fullName evidence="2">Uncharacterized protein</fullName>
    </submittedName>
</protein>
<evidence type="ECO:0000313" key="3">
    <source>
        <dbReference type="Proteomes" id="UP000324758"/>
    </source>
</evidence>
<dbReference type="Proteomes" id="UP000324758">
    <property type="component" value="Unassembled WGS sequence"/>
</dbReference>
<gene>
    <name evidence="2" type="ORF">FXB40_18550</name>
</gene>
<evidence type="ECO:0000313" key="2">
    <source>
        <dbReference type="EMBL" id="TYL94269.1"/>
    </source>
</evidence>
<evidence type="ECO:0000256" key="1">
    <source>
        <dbReference type="SAM" id="MobiDB-lite"/>
    </source>
</evidence>
<sequence length="56" mass="6221">MKTVPQHARSTPGRPARRHAIPCDVNDIRAGQLAFSPLRSIASLHENIGMKRHARP</sequence>
<accession>A0A5D3KH36</accession>
<organism evidence="2 3">
    <name type="scientific">Bradyrhizobium rifense</name>
    <dbReference type="NCBI Taxonomy" id="515499"/>
    <lineage>
        <taxon>Bacteria</taxon>
        <taxon>Pseudomonadati</taxon>
        <taxon>Pseudomonadota</taxon>
        <taxon>Alphaproteobacteria</taxon>
        <taxon>Hyphomicrobiales</taxon>
        <taxon>Nitrobacteraceae</taxon>
        <taxon>Bradyrhizobium</taxon>
    </lineage>
</organism>